<gene>
    <name evidence="2" type="ORF">HRJ34_08175</name>
</gene>
<name>A0A975HFE3_9SPHN</name>
<reference evidence="2" key="2">
    <citation type="submission" date="2021-04" db="EMBL/GenBank/DDBJ databases">
        <title>Isolation and genomic analysis of the ibuprofen-degrading bacterium Sphingomonas strain MPO218.</title>
        <authorList>
            <person name="Aulestia M."/>
            <person name="Flores A."/>
            <person name="Mangas E.L."/>
            <person name="Perez-Pulido A.J."/>
            <person name="Santero E."/>
            <person name="Camacho E.M."/>
        </authorList>
    </citation>
    <scope>NUCLEOTIDE SEQUENCE</scope>
    <source>
        <strain evidence="2">MPO218</strain>
    </source>
</reference>
<evidence type="ECO:0000313" key="2">
    <source>
        <dbReference type="EMBL" id="QTH23461.1"/>
    </source>
</evidence>
<dbReference type="EMBL" id="CP059319">
    <property type="protein sequence ID" value="QTH23461.1"/>
    <property type="molecule type" value="Genomic_DNA"/>
</dbReference>
<evidence type="ECO:0000256" key="1">
    <source>
        <dbReference type="SAM" id="Phobius"/>
    </source>
</evidence>
<accession>A0A975HFE3</accession>
<dbReference type="RefSeq" id="WP_208633822.1">
    <property type="nucleotide sequence ID" value="NZ_CP059319.1"/>
</dbReference>
<feature type="transmembrane region" description="Helical" evidence="1">
    <location>
        <begin position="151"/>
        <end position="168"/>
    </location>
</feature>
<protein>
    <submittedName>
        <fullName evidence="2">Uncharacterized protein</fullName>
    </submittedName>
</protein>
<keyword evidence="1" id="KW-1133">Transmembrane helix</keyword>
<keyword evidence="1" id="KW-0812">Transmembrane</keyword>
<dbReference type="AlphaFoldDB" id="A0A975HFE3"/>
<organism evidence="2 3">
    <name type="scientific">Rhizorhabdus wittichii</name>
    <dbReference type="NCBI Taxonomy" id="160791"/>
    <lineage>
        <taxon>Bacteria</taxon>
        <taxon>Pseudomonadati</taxon>
        <taxon>Pseudomonadota</taxon>
        <taxon>Alphaproteobacteria</taxon>
        <taxon>Sphingomonadales</taxon>
        <taxon>Sphingomonadaceae</taxon>
        <taxon>Rhizorhabdus</taxon>
    </lineage>
</organism>
<evidence type="ECO:0000313" key="3">
    <source>
        <dbReference type="Proteomes" id="UP000664914"/>
    </source>
</evidence>
<proteinExistence type="predicted"/>
<sequence>MGVVRDRAAIVFGQARQVVLSDCKAMHAEHSAKGLLGSGATAKKAIRIYKDRSSEALRQLLDETANRLQHRGRKWQSAMSDLETELTAHMQEAPAVLDPSFKLARLRGEGADEAVRQLISTASDDLKKELCAFRDGWTAPQPKRWYERHPIAYALILLIIGALITKAIDLLV</sequence>
<dbReference type="Proteomes" id="UP000664914">
    <property type="component" value="Chromosome"/>
</dbReference>
<keyword evidence="1" id="KW-0472">Membrane</keyword>
<reference evidence="2" key="1">
    <citation type="submission" date="2020-07" db="EMBL/GenBank/DDBJ databases">
        <authorList>
            <person name="Camacho E."/>
        </authorList>
    </citation>
    <scope>NUCLEOTIDE SEQUENCE</scope>
    <source>
        <strain evidence="2">MPO218</strain>
    </source>
</reference>